<evidence type="ECO:0000256" key="1">
    <source>
        <dbReference type="SAM" id="SignalP"/>
    </source>
</evidence>
<dbReference type="Proteomes" id="UP000648187">
    <property type="component" value="Unassembled WGS sequence"/>
</dbReference>
<organism evidence="2 3">
    <name type="scientific">Spodoptera exigua</name>
    <name type="common">Beet armyworm</name>
    <name type="synonym">Noctua fulgens</name>
    <dbReference type="NCBI Taxonomy" id="7107"/>
    <lineage>
        <taxon>Eukaryota</taxon>
        <taxon>Metazoa</taxon>
        <taxon>Ecdysozoa</taxon>
        <taxon>Arthropoda</taxon>
        <taxon>Hexapoda</taxon>
        <taxon>Insecta</taxon>
        <taxon>Pterygota</taxon>
        <taxon>Neoptera</taxon>
        <taxon>Endopterygota</taxon>
        <taxon>Lepidoptera</taxon>
        <taxon>Glossata</taxon>
        <taxon>Ditrysia</taxon>
        <taxon>Noctuoidea</taxon>
        <taxon>Noctuidae</taxon>
        <taxon>Amphipyrinae</taxon>
        <taxon>Spodoptera</taxon>
    </lineage>
</organism>
<feature type="signal peptide" evidence="1">
    <location>
        <begin position="1"/>
        <end position="27"/>
    </location>
</feature>
<dbReference type="PROSITE" id="PS51257">
    <property type="entry name" value="PROKAR_LIPOPROTEIN"/>
    <property type="match status" value="1"/>
</dbReference>
<accession>A0A835L384</accession>
<proteinExistence type="predicted"/>
<gene>
    <name evidence="2" type="ORF">HW555_006811</name>
</gene>
<comment type="caution">
    <text evidence="2">The sequence shown here is derived from an EMBL/GenBank/DDBJ whole genome shotgun (WGS) entry which is preliminary data.</text>
</comment>
<protein>
    <recommendedName>
        <fullName evidence="4">Defensin</fullName>
    </recommendedName>
</protein>
<evidence type="ECO:0008006" key="4">
    <source>
        <dbReference type="Google" id="ProtNLM"/>
    </source>
</evidence>
<evidence type="ECO:0000313" key="2">
    <source>
        <dbReference type="EMBL" id="KAF9415603.1"/>
    </source>
</evidence>
<reference evidence="2" key="1">
    <citation type="submission" date="2020-08" db="EMBL/GenBank/DDBJ databases">
        <title>Spodoptera exigua strain:BAW_Kor-Di-RS1 Genome sequencing and assembly.</title>
        <authorList>
            <person name="Kim J."/>
            <person name="Nam H.Y."/>
            <person name="Kwon M."/>
            <person name="Choi J.H."/>
            <person name="Cho S.R."/>
            <person name="Kim G.-H."/>
        </authorList>
    </citation>
    <scope>NUCLEOTIDE SEQUENCE</scope>
    <source>
        <strain evidence="2">BAW_Kor-Di-RS1</strain>
        <tissue evidence="2">Whole-body</tissue>
    </source>
</reference>
<sequence length="105" mass="11396">MSLPFLKVINVFLLIAVTACLIHAVAGKPNPRDSSVVEEQSLGPIHNEELDAKLKIEATTTPEPKIPGRVSCDFEEANEDAVCQEHCLPKGYTYGICVSHTCSCI</sequence>
<keyword evidence="1" id="KW-0732">Signal</keyword>
<dbReference type="AlphaFoldDB" id="A0A835L384"/>
<feature type="chain" id="PRO_5032859107" description="Defensin" evidence="1">
    <location>
        <begin position="28"/>
        <end position="105"/>
    </location>
</feature>
<dbReference type="EMBL" id="JACKWZ010000107">
    <property type="protein sequence ID" value="KAF9415603.1"/>
    <property type="molecule type" value="Genomic_DNA"/>
</dbReference>
<keyword evidence="3" id="KW-1185">Reference proteome</keyword>
<name>A0A835L384_SPOEX</name>
<evidence type="ECO:0000313" key="3">
    <source>
        <dbReference type="Proteomes" id="UP000648187"/>
    </source>
</evidence>